<comment type="caution">
    <text evidence="1">The sequence shown here is derived from an EMBL/GenBank/DDBJ whole genome shotgun (WGS) entry which is preliminary data.</text>
</comment>
<dbReference type="Proteomes" id="UP000269044">
    <property type="component" value="Unassembled WGS sequence"/>
</dbReference>
<evidence type="ECO:0000313" key="2">
    <source>
        <dbReference type="Proteomes" id="UP000269044"/>
    </source>
</evidence>
<organism evidence="1 2">
    <name type="scientific">Pseudomonas syringae pv. delphinii</name>
    <dbReference type="NCBI Taxonomy" id="192088"/>
    <lineage>
        <taxon>Bacteria</taxon>
        <taxon>Pseudomonadati</taxon>
        <taxon>Pseudomonadota</taxon>
        <taxon>Gammaproteobacteria</taxon>
        <taxon>Pseudomonadales</taxon>
        <taxon>Pseudomonadaceae</taxon>
        <taxon>Pseudomonas</taxon>
    </lineage>
</organism>
<gene>
    <name evidence="1" type="ORF">ALQ08_01443</name>
</gene>
<sequence>MTAISKTTLNYATKRGLELVAETDGMVAVFEADVDSEPMFVIRAEGGEFFYGGNVYLPPEIKEELPHWMKDEKALRSVLNFVAQQRAA</sequence>
<proteinExistence type="predicted"/>
<dbReference type="RefSeq" id="WP_122227625.1">
    <property type="nucleotide sequence ID" value="NZ_RBRA01000089.1"/>
</dbReference>
<reference evidence="1 2" key="1">
    <citation type="submission" date="2018-08" db="EMBL/GenBank/DDBJ databases">
        <title>Recombination of ecologically and evolutionarily significant loci maintains genetic cohesion in the Pseudomonas syringae species complex.</title>
        <authorList>
            <person name="Dillon M."/>
            <person name="Thakur S."/>
            <person name="Almeida R.N.D."/>
            <person name="Weir B.S."/>
            <person name="Guttman D.S."/>
        </authorList>
    </citation>
    <scope>NUCLEOTIDE SEQUENCE [LARGE SCALE GENOMIC DNA]</scope>
    <source>
        <strain evidence="1 2">ICMP 13052</strain>
    </source>
</reference>
<dbReference type="AlphaFoldDB" id="A0A3M4KAZ4"/>
<dbReference type="EMBL" id="RBRA01000089">
    <property type="protein sequence ID" value="RMQ26277.1"/>
    <property type="molecule type" value="Genomic_DNA"/>
</dbReference>
<accession>A0A3M4KAZ4</accession>
<protein>
    <submittedName>
        <fullName evidence="1">Uncharacterized protein</fullName>
    </submittedName>
</protein>
<evidence type="ECO:0000313" key="1">
    <source>
        <dbReference type="EMBL" id="RMQ26277.1"/>
    </source>
</evidence>
<name>A0A3M4KAZ4_9PSED</name>